<evidence type="ECO:0000313" key="1">
    <source>
        <dbReference type="EMBL" id="MEY8001547.1"/>
    </source>
</evidence>
<proteinExistence type="predicted"/>
<gene>
    <name evidence="1" type="ORF">AB8U03_15365</name>
</gene>
<dbReference type="EMBL" id="JBGEWD010000020">
    <property type="protein sequence ID" value="MEY8001547.1"/>
    <property type="molecule type" value="Genomic_DNA"/>
</dbReference>
<dbReference type="Proteomes" id="UP001564657">
    <property type="component" value="Unassembled WGS sequence"/>
</dbReference>
<evidence type="ECO:0000313" key="2">
    <source>
        <dbReference type="Proteomes" id="UP001564657"/>
    </source>
</evidence>
<comment type="caution">
    <text evidence="1">The sequence shown here is derived from an EMBL/GenBank/DDBJ whole genome shotgun (WGS) entry which is preliminary data.</text>
</comment>
<keyword evidence="2" id="KW-1185">Reference proteome</keyword>
<accession>A0ABV4BRZ3</accession>
<reference evidence="1 2" key="1">
    <citation type="submission" date="2024-08" db="EMBL/GenBank/DDBJ databases">
        <title>Clostridium lapicellarii sp. nov., and Clostridium renhuaiense sp. nov., two species isolated from the mud in a fermentation cellar used for producing sauce-flavour Chinese liquors.</title>
        <authorList>
            <person name="Yang F."/>
            <person name="Wang H."/>
            <person name="Chen L.Q."/>
            <person name="Zhou N."/>
            <person name="Lu J.J."/>
            <person name="Pu X.X."/>
            <person name="Wan B."/>
            <person name="Wang L."/>
            <person name="Liu S.J."/>
        </authorList>
    </citation>
    <scope>NUCLEOTIDE SEQUENCE [LARGE SCALE GENOMIC DNA]</scope>
    <source>
        <strain evidence="1 2">MT-5</strain>
    </source>
</reference>
<organism evidence="1 2">
    <name type="scientific">Clostridium moutaii</name>
    <dbReference type="NCBI Taxonomy" id="3240932"/>
    <lineage>
        <taxon>Bacteria</taxon>
        <taxon>Bacillati</taxon>
        <taxon>Bacillota</taxon>
        <taxon>Clostridia</taxon>
        <taxon>Eubacteriales</taxon>
        <taxon>Clostridiaceae</taxon>
        <taxon>Clostridium</taxon>
    </lineage>
</organism>
<name>A0ABV4BRZ3_9CLOT</name>
<sequence>MSSNQEMRHVGGLCPGYEPDDFGFQSSTGEAYYKSCVNCRNLQDGKCVKDLYDKVLASSDQC</sequence>
<dbReference type="RefSeq" id="WP_369705441.1">
    <property type="nucleotide sequence ID" value="NZ_JBGEWD010000020.1"/>
</dbReference>
<protein>
    <submittedName>
        <fullName evidence="1">Uncharacterized protein</fullName>
    </submittedName>
</protein>